<sequence>METLWNRNYVKALTANFMLYFSFMLIVPILPLYLADTYGAGKHTIGIVLSGYTITVMLVRPFSGYIVDSFDRKKVLTACYGVMFILFGGYLIGGSLLLFTLVRTLHGAPYGATTIANSTVAIDVLPSSRRAEGIGYYGLSNNLATALSPSVGILIYDVTHDFRILFALSMLVSGIGLLVASSIKVKSKECTQKVELPKMKLDRFFLTKGWSQALITCCFGLSYGILSTYLAIYGRERLGITSGTGMYFLILSVGLMLSRLQGAKALRDGNITHNAAVGVSISVFGYILFAAVPDLWAYYASALIIGLGNGHMFPAVQTMFVNLAPNSLRGTANSTLYTSWDAGVGLGVVFGGILAEMFGYGSAFRLGAAVNLFGVVFFFTYVRNSFERNRLR</sequence>
<comment type="caution">
    <text evidence="1">The sequence shown here is derived from an EMBL/GenBank/DDBJ whole genome shotgun (WGS) entry which is preliminary data.</text>
</comment>
<evidence type="ECO:0000313" key="1">
    <source>
        <dbReference type="EMBL" id="TGX82702.1"/>
    </source>
</evidence>
<reference evidence="1" key="1">
    <citation type="submission" date="2019-04" db="EMBL/GenBank/DDBJ databases">
        <title>Microbes associate with the intestines of laboratory mice.</title>
        <authorList>
            <person name="Navarre W."/>
            <person name="Wong E."/>
            <person name="Huang K."/>
            <person name="Tropini C."/>
            <person name="Ng K."/>
            <person name="Yu B."/>
        </authorList>
    </citation>
    <scope>NUCLEOTIDE SEQUENCE</scope>
    <source>
        <strain evidence="1">NM73_A23</strain>
    </source>
</reference>
<dbReference type="EMBL" id="SRZC01000008">
    <property type="protein sequence ID" value="TGX82702.1"/>
    <property type="molecule type" value="Genomic_DNA"/>
</dbReference>
<name>A0AC61QR11_9BACT</name>
<dbReference type="Proteomes" id="UP000308886">
    <property type="component" value="Unassembled WGS sequence"/>
</dbReference>
<proteinExistence type="predicted"/>
<gene>
    <name evidence="1" type="ORF">E5358_06220</name>
</gene>
<keyword evidence="2" id="KW-1185">Reference proteome</keyword>
<accession>A0AC61QR11</accession>
<organism evidence="1 2">
    <name type="scientific">Palleniella muris</name>
    <dbReference type="NCBI Taxonomy" id="3038145"/>
    <lineage>
        <taxon>Bacteria</taxon>
        <taxon>Pseudomonadati</taxon>
        <taxon>Bacteroidota</taxon>
        <taxon>Bacteroidia</taxon>
        <taxon>Bacteroidales</taxon>
        <taxon>Prevotellaceae</taxon>
        <taxon>Palleniella</taxon>
    </lineage>
</organism>
<protein>
    <submittedName>
        <fullName evidence="1">MFS transporter</fullName>
    </submittedName>
</protein>
<evidence type="ECO:0000313" key="2">
    <source>
        <dbReference type="Proteomes" id="UP000308886"/>
    </source>
</evidence>